<dbReference type="EMBL" id="JASFZW010000001">
    <property type="protein sequence ID" value="KAK2080396.1"/>
    <property type="molecule type" value="Genomic_DNA"/>
</dbReference>
<dbReference type="GO" id="GO:0008168">
    <property type="term" value="F:methyltransferase activity"/>
    <property type="evidence" value="ECO:0007669"/>
    <property type="project" value="InterPro"/>
</dbReference>
<comment type="caution">
    <text evidence="4">The sequence shown here is derived from an EMBL/GenBank/DDBJ whole genome shotgun (WGS) entry which is preliminary data.</text>
</comment>
<dbReference type="InterPro" id="IPR018063">
    <property type="entry name" value="SAM_MeTrfase_RsmI_CS"/>
</dbReference>
<dbReference type="InterPro" id="IPR035996">
    <property type="entry name" value="4pyrrol_Methylase_sf"/>
</dbReference>
<accession>A0AAD9IMH8</accession>
<keyword evidence="2" id="KW-1133">Transmembrane helix</keyword>
<dbReference type="SUPFAM" id="SSF53790">
    <property type="entry name" value="Tetrapyrrole methylase"/>
    <property type="match status" value="1"/>
</dbReference>
<dbReference type="PROSITE" id="PS01296">
    <property type="entry name" value="RSMI"/>
    <property type="match status" value="1"/>
</dbReference>
<organism evidence="4 5">
    <name type="scientific">Prototheca wickerhamii</name>
    <dbReference type="NCBI Taxonomy" id="3111"/>
    <lineage>
        <taxon>Eukaryota</taxon>
        <taxon>Viridiplantae</taxon>
        <taxon>Chlorophyta</taxon>
        <taxon>core chlorophytes</taxon>
        <taxon>Trebouxiophyceae</taxon>
        <taxon>Chlorellales</taxon>
        <taxon>Chlorellaceae</taxon>
        <taxon>Prototheca</taxon>
    </lineage>
</organism>
<feature type="domain" description="EGF-like" evidence="3">
    <location>
        <begin position="644"/>
        <end position="676"/>
    </location>
</feature>
<keyword evidence="5" id="KW-1185">Reference proteome</keyword>
<dbReference type="PROSITE" id="PS01186">
    <property type="entry name" value="EGF_2"/>
    <property type="match status" value="2"/>
</dbReference>
<feature type="disulfide bond" evidence="1">
    <location>
        <begin position="666"/>
        <end position="675"/>
    </location>
</feature>
<evidence type="ECO:0000313" key="4">
    <source>
        <dbReference type="EMBL" id="KAK2080396.1"/>
    </source>
</evidence>
<feature type="disulfide bond" evidence="1">
    <location>
        <begin position="484"/>
        <end position="494"/>
    </location>
</feature>
<dbReference type="InterPro" id="IPR014777">
    <property type="entry name" value="4pyrrole_Mease_sub1"/>
</dbReference>
<dbReference type="Gene3D" id="2.60.120.260">
    <property type="entry name" value="Galactose-binding domain-like"/>
    <property type="match status" value="2"/>
</dbReference>
<keyword evidence="1" id="KW-0245">EGF-like domain</keyword>
<name>A0AAD9IMH8_PROWI</name>
<evidence type="ECO:0000313" key="5">
    <source>
        <dbReference type="Proteomes" id="UP001255856"/>
    </source>
</evidence>
<dbReference type="InterPro" id="IPR008189">
    <property type="entry name" value="rRNA_ssu_MeTfrase_I"/>
</dbReference>
<sequence length="844" mass="91187">MAFRSSDTRHTSRLCNALDIHRPLESLHQHNERRKLDQVLEQLLGGASVAVVSDAGMPCISDPGAAVASGFDTRRLFFHGFLSDKRRQRTAELEELQGIRATILIYVPPHDVHSVLDDAIAVLGADRGAALARELTKIHEEGWTGSDCAIPVFGATLDGEDMMDWCRTSDQCDAIAGGQWACFYTNFPWQSEVDPWNHLAVQLNRTSADQRGDPDLYGLFLSPGTDGPDLARPRWDFQDTSSGAKGVEAVHVRRAEYDPDRGAKVDGLLLCVHAYGGVNVTASMRARRDVCPTSFDALDGVATVCSTRVDAPAGDKRYEACSPEGRCLCTGAYRAPLPEVYPGLGFEECAAPVVDLPERNASTSVQIDDRPIDREHWHFFRFNVTQDEFQVSVVVVEAGRKLHGELDLFLKFGAPPGPGVEQHDARPTWNAAEGNTQMQVILDARSAKKSQPGSALLRPGTWYAGVRGGPRPATYSLLFNRYDCPGNCSGHGHCNTDAAVESRACRCDDGYGGEDCNLSELPLEFGEEVIHAPSLFEYQYYQLPLITAAMTQGLAELEVAASYFGPELGQWARVHPVILLSPAKGDTLLPSAASYKHKLVLEAGQNVTHRLVLCPSQLAVGPWMLAVYSPLQGFATGYNLSVGLVGRCLANCSGHGSCSGEGVCRCDDGWLGGDCSVRNGSAIAGCDPGSRRAAPEVHAQGNGTCWQACECDAEGDDETCAYGDGCADYTCPAPARRAGAALSCVVDECTRDAWIESKSLVCLQECRCPEDGGACTLEPGCKHKVSLRRPSYHGVTFLGLLLGLIFGVGGLAGYIYARGVPDWIPVRAYWSGEMYQELPETDGI</sequence>
<keyword evidence="2" id="KW-0812">Transmembrane</keyword>
<evidence type="ECO:0000256" key="1">
    <source>
        <dbReference type="PROSITE-ProRule" id="PRU00076"/>
    </source>
</evidence>
<feature type="domain" description="EGF-like" evidence="3">
    <location>
        <begin position="480"/>
        <end position="517"/>
    </location>
</feature>
<dbReference type="SMART" id="SM00181">
    <property type="entry name" value="EGF"/>
    <property type="match status" value="2"/>
</dbReference>
<feature type="disulfide bond" evidence="1">
    <location>
        <begin position="648"/>
        <end position="658"/>
    </location>
</feature>
<evidence type="ECO:0000259" key="3">
    <source>
        <dbReference type="PROSITE" id="PS50026"/>
    </source>
</evidence>
<keyword evidence="2" id="KW-0472">Membrane</keyword>
<dbReference type="Proteomes" id="UP001255856">
    <property type="component" value="Unassembled WGS sequence"/>
</dbReference>
<dbReference type="PANTHER" id="PTHR46111">
    <property type="entry name" value="RIBOSOMAL RNA SMALL SUBUNIT METHYLTRANSFERASE I"/>
    <property type="match status" value="1"/>
</dbReference>
<dbReference type="PROSITE" id="PS50026">
    <property type="entry name" value="EGF_3"/>
    <property type="match status" value="2"/>
</dbReference>
<dbReference type="PANTHER" id="PTHR46111:SF1">
    <property type="entry name" value="RIBOSOMAL RNA SMALL SUBUNIT METHYLTRANSFERASE I"/>
    <property type="match status" value="1"/>
</dbReference>
<keyword evidence="1" id="KW-1015">Disulfide bond</keyword>
<dbReference type="AlphaFoldDB" id="A0AAD9IMH8"/>
<comment type="caution">
    <text evidence="1">Lacks conserved residue(s) required for the propagation of feature annotation.</text>
</comment>
<protein>
    <recommendedName>
        <fullName evidence="3">EGF-like domain-containing protein</fullName>
    </recommendedName>
</protein>
<dbReference type="PROSITE" id="PS00022">
    <property type="entry name" value="EGF_1"/>
    <property type="match status" value="2"/>
</dbReference>
<gene>
    <name evidence="4" type="ORF">QBZ16_000249</name>
</gene>
<reference evidence="4" key="1">
    <citation type="submission" date="2021-01" db="EMBL/GenBank/DDBJ databases">
        <authorList>
            <person name="Eckstrom K.M.E."/>
        </authorList>
    </citation>
    <scope>NUCLEOTIDE SEQUENCE</scope>
    <source>
        <strain evidence="4">UVCC 0001</strain>
    </source>
</reference>
<evidence type="ECO:0000256" key="2">
    <source>
        <dbReference type="SAM" id="Phobius"/>
    </source>
</evidence>
<feature type="disulfide bond" evidence="1">
    <location>
        <begin position="507"/>
        <end position="516"/>
    </location>
</feature>
<dbReference type="InterPro" id="IPR000742">
    <property type="entry name" value="EGF"/>
</dbReference>
<feature type="transmembrane region" description="Helical" evidence="2">
    <location>
        <begin position="792"/>
        <end position="817"/>
    </location>
</feature>
<feature type="disulfide bond" evidence="1">
    <location>
        <begin position="488"/>
        <end position="505"/>
    </location>
</feature>
<proteinExistence type="predicted"/>
<dbReference type="Gene3D" id="3.40.1010.10">
    <property type="entry name" value="Cobalt-precorrin-4 Transmethylase, Domain 1"/>
    <property type="match status" value="1"/>
</dbReference>